<evidence type="ECO:0000256" key="10">
    <source>
        <dbReference type="RuleBase" id="RU361133"/>
    </source>
</evidence>
<dbReference type="GO" id="GO:0016042">
    <property type="term" value="P:lipid catabolic process"/>
    <property type="evidence" value="ECO:0007669"/>
    <property type="project" value="UniProtKB-KW"/>
</dbReference>
<dbReference type="Pfam" id="PF00387">
    <property type="entry name" value="PI-PLC-Y"/>
    <property type="match status" value="1"/>
</dbReference>
<dbReference type="Pfam" id="PF16457">
    <property type="entry name" value="PH_12"/>
    <property type="match status" value="1"/>
</dbReference>
<dbReference type="Proteomes" id="UP000681722">
    <property type="component" value="Unassembled WGS sequence"/>
</dbReference>
<feature type="domain" description="PH" evidence="11">
    <location>
        <begin position="9"/>
        <end position="124"/>
    </location>
</feature>
<dbReference type="GO" id="GO:0004435">
    <property type="term" value="F:phosphatidylinositol-4,5-bisphosphate phospholipase C activity"/>
    <property type="evidence" value="ECO:0007669"/>
    <property type="project" value="UniProtKB-EC"/>
</dbReference>
<evidence type="ECO:0000256" key="3">
    <source>
        <dbReference type="ARBA" id="ARBA00012368"/>
    </source>
</evidence>
<dbReference type="PANTHER" id="PTHR10336:SF209">
    <property type="entry name" value="PHOSPHOINOSITIDE PHOSPHOLIPASE C"/>
    <property type="match status" value="1"/>
</dbReference>
<accession>A0A813P8X6</accession>
<dbReference type="GO" id="GO:0005886">
    <property type="term" value="C:plasma membrane"/>
    <property type="evidence" value="ECO:0007669"/>
    <property type="project" value="TreeGrafter"/>
</dbReference>
<dbReference type="PROSITE" id="PS50008">
    <property type="entry name" value="PIPLC_Y_DOMAIN"/>
    <property type="match status" value="1"/>
</dbReference>
<dbReference type="InterPro" id="IPR015359">
    <property type="entry name" value="PLC_EF-hand-like"/>
</dbReference>
<dbReference type="InterPro" id="IPR018247">
    <property type="entry name" value="EF_Hand_1_Ca_BS"/>
</dbReference>
<dbReference type="InterPro" id="IPR001192">
    <property type="entry name" value="PI-PLC_fam"/>
</dbReference>
<dbReference type="SMART" id="SM00239">
    <property type="entry name" value="C2"/>
    <property type="match status" value="1"/>
</dbReference>
<evidence type="ECO:0000256" key="4">
    <source>
        <dbReference type="ARBA" id="ARBA00022490"/>
    </source>
</evidence>
<dbReference type="Proteomes" id="UP000677228">
    <property type="component" value="Unassembled WGS sequence"/>
</dbReference>
<feature type="domain" description="PI-PLC Y-box" evidence="12">
    <location>
        <begin position="503"/>
        <end position="613"/>
    </location>
</feature>
<dbReference type="EMBL" id="CAJNOQ010000048">
    <property type="protein sequence ID" value="CAF0746800.1"/>
    <property type="molecule type" value="Genomic_DNA"/>
</dbReference>
<dbReference type="InterPro" id="IPR035892">
    <property type="entry name" value="C2_domain_sf"/>
</dbReference>
<evidence type="ECO:0000259" key="11">
    <source>
        <dbReference type="PROSITE" id="PS50003"/>
    </source>
</evidence>
<dbReference type="PROSITE" id="PS00018">
    <property type="entry name" value="EF_HAND_1"/>
    <property type="match status" value="1"/>
</dbReference>
<dbReference type="InterPro" id="IPR001711">
    <property type="entry name" value="PLipase_C_Pinositol-sp_Y"/>
</dbReference>
<evidence type="ECO:0000256" key="5">
    <source>
        <dbReference type="ARBA" id="ARBA00022837"/>
    </source>
</evidence>
<evidence type="ECO:0000256" key="8">
    <source>
        <dbReference type="ARBA" id="ARBA00023224"/>
    </source>
</evidence>
<dbReference type="SUPFAM" id="SSF50729">
    <property type="entry name" value="PH domain-like"/>
    <property type="match status" value="1"/>
</dbReference>
<dbReference type="InterPro" id="IPR017946">
    <property type="entry name" value="PLC-like_Pdiesterase_TIM-brl"/>
</dbReference>
<dbReference type="SUPFAM" id="SSF49562">
    <property type="entry name" value="C2 domain (Calcium/lipid-binding domain, CaLB)"/>
    <property type="match status" value="1"/>
</dbReference>
<dbReference type="Proteomes" id="UP000663829">
    <property type="component" value="Unassembled WGS sequence"/>
</dbReference>
<evidence type="ECO:0000259" key="12">
    <source>
        <dbReference type="PROSITE" id="PS50008"/>
    </source>
</evidence>
<evidence type="ECO:0000256" key="6">
    <source>
        <dbReference type="ARBA" id="ARBA00022963"/>
    </source>
</evidence>
<dbReference type="SMART" id="SM00149">
    <property type="entry name" value="PLCYc"/>
    <property type="match status" value="1"/>
</dbReference>
<dbReference type="InterPro" id="IPR001849">
    <property type="entry name" value="PH_domain"/>
</dbReference>
<dbReference type="CDD" id="cd00275">
    <property type="entry name" value="C2_PLC_like"/>
    <property type="match status" value="1"/>
</dbReference>
<comment type="subcellular location">
    <subcellularLocation>
        <location evidence="2">Cytoplasm</location>
    </subcellularLocation>
</comment>
<keyword evidence="17" id="KW-1185">Reference proteome</keyword>
<dbReference type="InterPro" id="IPR011993">
    <property type="entry name" value="PH-like_dom_sf"/>
</dbReference>
<evidence type="ECO:0000313" key="13">
    <source>
        <dbReference type="EMBL" id="CAF0746800.1"/>
    </source>
</evidence>
<dbReference type="Proteomes" id="UP000682733">
    <property type="component" value="Unassembled WGS sequence"/>
</dbReference>
<dbReference type="InterPro" id="IPR011992">
    <property type="entry name" value="EF-hand-dom_pair"/>
</dbReference>
<evidence type="ECO:0000256" key="9">
    <source>
        <dbReference type="ARBA" id="ARBA00023674"/>
    </source>
</evidence>
<dbReference type="PANTHER" id="PTHR10336">
    <property type="entry name" value="PHOSPHOINOSITIDE-SPECIFIC PHOSPHOLIPASE C FAMILY PROTEIN"/>
    <property type="match status" value="1"/>
</dbReference>
<comment type="catalytic activity">
    <reaction evidence="9">
        <text>a 1,2-diacyl-sn-glycero-3-phospho-(1D-myo-inositol-4,5-bisphosphate) + H2O = 1D-myo-inositol 1,4,5-trisphosphate + a 1,2-diacyl-sn-glycerol + H(+)</text>
        <dbReference type="Rhea" id="RHEA:33179"/>
        <dbReference type="ChEBI" id="CHEBI:15377"/>
        <dbReference type="ChEBI" id="CHEBI:15378"/>
        <dbReference type="ChEBI" id="CHEBI:17815"/>
        <dbReference type="ChEBI" id="CHEBI:58456"/>
        <dbReference type="ChEBI" id="CHEBI:203600"/>
        <dbReference type="EC" id="3.1.4.11"/>
    </reaction>
    <physiologicalReaction direction="left-to-right" evidence="9">
        <dbReference type="Rhea" id="RHEA:33180"/>
    </physiologicalReaction>
</comment>
<comment type="cofactor">
    <cofactor evidence="1">
        <name>Ca(2+)</name>
        <dbReference type="ChEBI" id="CHEBI:29108"/>
    </cofactor>
</comment>
<dbReference type="GO" id="GO:0035556">
    <property type="term" value="P:intracellular signal transduction"/>
    <property type="evidence" value="ECO:0007669"/>
    <property type="project" value="InterPro"/>
</dbReference>
<evidence type="ECO:0000313" key="15">
    <source>
        <dbReference type="EMBL" id="CAF3525730.1"/>
    </source>
</evidence>
<evidence type="ECO:0000313" key="14">
    <source>
        <dbReference type="EMBL" id="CAF0946863.1"/>
    </source>
</evidence>
<dbReference type="EMBL" id="CAJNOK010004708">
    <property type="protein sequence ID" value="CAF0946863.1"/>
    <property type="molecule type" value="Genomic_DNA"/>
</dbReference>
<comment type="caution">
    <text evidence="13">The sequence shown here is derived from an EMBL/GenBank/DDBJ whole genome shotgun (WGS) entry which is preliminary data.</text>
</comment>
<dbReference type="Gene3D" id="1.10.238.10">
    <property type="entry name" value="EF-hand"/>
    <property type="match status" value="2"/>
</dbReference>
<dbReference type="PROSITE" id="PS50003">
    <property type="entry name" value="PH_DOMAIN"/>
    <property type="match status" value="1"/>
</dbReference>
<dbReference type="EC" id="3.1.4.11" evidence="3 10"/>
<evidence type="ECO:0000256" key="1">
    <source>
        <dbReference type="ARBA" id="ARBA00001913"/>
    </source>
</evidence>
<evidence type="ECO:0000313" key="17">
    <source>
        <dbReference type="Proteomes" id="UP000663829"/>
    </source>
</evidence>
<name>A0A813P8X6_9BILA</name>
<evidence type="ECO:0000256" key="2">
    <source>
        <dbReference type="ARBA" id="ARBA00004496"/>
    </source>
</evidence>
<keyword evidence="5" id="KW-0106">Calcium</keyword>
<dbReference type="PRINTS" id="PR00390">
    <property type="entry name" value="PHPHLIPASEC"/>
</dbReference>
<dbReference type="SMART" id="SM00148">
    <property type="entry name" value="PLCXc"/>
    <property type="match status" value="1"/>
</dbReference>
<dbReference type="EMBL" id="CAJOBA010004713">
    <property type="protein sequence ID" value="CAF3721429.1"/>
    <property type="molecule type" value="Genomic_DNA"/>
</dbReference>
<protein>
    <recommendedName>
        <fullName evidence="3 10">Phosphoinositide phospholipase C</fullName>
        <ecNumber evidence="3 10">3.1.4.11</ecNumber>
    </recommendedName>
</protein>
<keyword evidence="6 10" id="KW-0442">Lipid degradation</keyword>
<organism evidence="13 17">
    <name type="scientific">Didymodactylos carnosus</name>
    <dbReference type="NCBI Taxonomy" id="1234261"/>
    <lineage>
        <taxon>Eukaryota</taxon>
        <taxon>Metazoa</taxon>
        <taxon>Spiralia</taxon>
        <taxon>Gnathifera</taxon>
        <taxon>Rotifera</taxon>
        <taxon>Eurotatoria</taxon>
        <taxon>Bdelloidea</taxon>
        <taxon>Philodinida</taxon>
        <taxon>Philodinidae</taxon>
        <taxon>Didymodactylos</taxon>
    </lineage>
</organism>
<dbReference type="EMBL" id="CAJOBC010000048">
    <property type="protein sequence ID" value="CAF3525730.1"/>
    <property type="molecule type" value="Genomic_DNA"/>
</dbReference>
<keyword evidence="4" id="KW-0963">Cytoplasm</keyword>
<dbReference type="InterPro" id="IPR000909">
    <property type="entry name" value="PLipase_C_PInositol-sp_X_dom"/>
</dbReference>
<dbReference type="Gene3D" id="3.20.20.190">
    <property type="entry name" value="Phosphatidylinositol (PI) phosphodiesterase"/>
    <property type="match status" value="1"/>
</dbReference>
<dbReference type="Gene3D" id="2.30.29.30">
    <property type="entry name" value="Pleckstrin-homology domain (PH domain)/Phosphotyrosine-binding domain (PTB)"/>
    <property type="match status" value="1"/>
</dbReference>
<reference evidence="13" key="1">
    <citation type="submission" date="2021-02" db="EMBL/GenBank/DDBJ databases">
        <authorList>
            <person name="Nowell W R."/>
        </authorList>
    </citation>
    <scope>NUCLEOTIDE SEQUENCE</scope>
</reference>
<proteinExistence type="predicted"/>
<sequence>MVDKNSVLSQLQEGALFIKFNADGTRGERYFYLCPKLNAIRYTGSKKLLQNSEVEYLIKDCVEVRSGFKTDTWFKMLRNGKVREQQEGLSLSILHSRGRKSLDLLASDSETRNIWIEGIQYLLQDRNGESYRRITDKWVENLFGEADLNRNGLLCKREVHLLLERMNVRLCADDVEQYFEQTVLRKAKRREQLNVDEFINFYKLLTYRPELNHIIHKYNGTEDICNCNAYATISQLSHTFSYVDPSFKHNTLPRKIVNGPPAQCQASNYLTVEELREFMQDEQQEQYSVEQIQELIHKFDPSIEGKKCMEMGVDGLREMLLSDVNELMNPVHKHTVYQDMTRPLTEYWINASHNTYLCANQVLGESSAEMYVRALKHGCKSVELDVHDGQDGKPVVRHGYTLVKDIYLDEILILIREYAFFLSPFVFFKKYPLFLNIENHCSLRQQIIIAKLLYDTFGNSIYLGSNSKSTIWPSPEQLKGQIIIRVYFSIFDKCICSDLAKFIYCENVTFKGFGHSKGYNYNQSSSLSETRATSLIEDQPLDFIKYNQRLLTRVYPASFRQNSSNVNAIEFWNVGAHMVALNFQTNDLSMSLNQGKFSTNGRCGYVLKPDILRQGLNPLWHHNMNFTVCIPELCLIRFTVKDETELLGQYCIPFLSIQQGYRHIRLLNRYNEPTSGTLFVKVKIINTE</sequence>
<dbReference type="OrthoDB" id="269822at2759"/>
<dbReference type="Pfam" id="PF00388">
    <property type="entry name" value="PI-PLC-X"/>
    <property type="match status" value="1"/>
</dbReference>
<keyword evidence="10" id="KW-0378">Hydrolase</keyword>
<dbReference type="AlphaFoldDB" id="A0A813P8X6"/>
<dbReference type="Pfam" id="PF09279">
    <property type="entry name" value="EF-hand_like"/>
    <property type="match status" value="1"/>
</dbReference>
<dbReference type="SUPFAM" id="SSF51695">
    <property type="entry name" value="PLC-like phosphodiesterases"/>
    <property type="match status" value="1"/>
</dbReference>
<dbReference type="FunFam" id="1.10.238.10:FF:000005">
    <property type="entry name" value="Phosphoinositide phospholipase C"/>
    <property type="match status" value="1"/>
</dbReference>
<dbReference type="GO" id="GO:0005737">
    <property type="term" value="C:cytoplasm"/>
    <property type="evidence" value="ECO:0007669"/>
    <property type="project" value="UniProtKB-SubCell"/>
</dbReference>
<dbReference type="CDD" id="cd08558">
    <property type="entry name" value="PI-PLCc_eukaryota"/>
    <property type="match status" value="1"/>
</dbReference>
<keyword evidence="7 10" id="KW-0443">Lipid metabolism</keyword>
<dbReference type="InterPro" id="IPR000008">
    <property type="entry name" value="C2_dom"/>
</dbReference>
<dbReference type="SMART" id="SM00233">
    <property type="entry name" value="PH"/>
    <property type="match status" value="1"/>
</dbReference>
<evidence type="ECO:0000313" key="16">
    <source>
        <dbReference type="EMBL" id="CAF3721429.1"/>
    </source>
</evidence>
<dbReference type="PROSITE" id="PS50007">
    <property type="entry name" value="PIPLC_X_DOMAIN"/>
    <property type="match status" value="1"/>
</dbReference>
<evidence type="ECO:0000256" key="7">
    <source>
        <dbReference type="ARBA" id="ARBA00023098"/>
    </source>
</evidence>
<keyword evidence="8" id="KW-0807">Transducer</keyword>
<dbReference type="SUPFAM" id="SSF47473">
    <property type="entry name" value="EF-hand"/>
    <property type="match status" value="1"/>
</dbReference>
<gene>
    <name evidence="13" type="ORF">GPM918_LOCUS589</name>
    <name evidence="14" type="ORF">OVA965_LOCUS11938</name>
    <name evidence="15" type="ORF">SRO942_LOCUS590</name>
    <name evidence="16" type="ORF">TMI583_LOCUS11942</name>
</gene>